<dbReference type="PROSITE" id="PS50082">
    <property type="entry name" value="WD_REPEATS_2"/>
    <property type="match status" value="1"/>
</dbReference>
<dbReference type="SMART" id="SM00320">
    <property type="entry name" value="WD40"/>
    <property type="match status" value="7"/>
</dbReference>
<dbReference type="AlphaFoldDB" id="A0A0T6BDH9"/>
<dbReference type="PANTHER" id="PTHR15574">
    <property type="entry name" value="WD REPEAT DOMAIN-CONTAINING FAMILY"/>
    <property type="match status" value="1"/>
</dbReference>
<feature type="compositionally biased region" description="Basic and acidic residues" evidence="4">
    <location>
        <begin position="27"/>
        <end position="52"/>
    </location>
</feature>
<keyword evidence="1 3" id="KW-0853">WD repeat</keyword>
<feature type="compositionally biased region" description="Polar residues" evidence="4">
    <location>
        <begin position="53"/>
        <end position="70"/>
    </location>
</feature>
<dbReference type="Gene3D" id="2.130.10.10">
    <property type="entry name" value="YVTN repeat-like/Quinoprotein amine dehydrogenase"/>
    <property type="match status" value="1"/>
</dbReference>
<evidence type="ECO:0000313" key="6">
    <source>
        <dbReference type="Proteomes" id="UP000051574"/>
    </source>
</evidence>
<feature type="repeat" description="WD" evidence="3">
    <location>
        <begin position="207"/>
        <end position="248"/>
    </location>
</feature>
<evidence type="ECO:0000256" key="1">
    <source>
        <dbReference type="ARBA" id="ARBA00022574"/>
    </source>
</evidence>
<dbReference type="GO" id="GO:0080008">
    <property type="term" value="C:Cul4-RING E3 ubiquitin ligase complex"/>
    <property type="evidence" value="ECO:0007669"/>
    <property type="project" value="TreeGrafter"/>
</dbReference>
<gene>
    <name evidence="5" type="ORF">AMK59_1893</name>
</gene>
<dbReference type="InterPro" id="IPR045151">
    <property type="entry name" value="DCAF8"/>
</dbReference>
<organism evidence="5 6">
    <name type="scientific">Oryctes borbonicus</name>
    <dbReference type="NCBI Taxonomy" id="1629725"/>
    <lineage>
        <taxon>Eukaryota</taxon>
        <taxon>Metazoa</taxon>
        <taxon>Ecdysozoa</taxon>
        <taxon>Arthropoda</taxon>
        <taxon>Hexapoda</taxon>
        <taxon>Insecta</taxon>
        <taxon>Pterygota</taxon>
        <taxon>Neoptera</taxon>
        <taxon>Endopterygota</taxon>
        <taxon>Coleoptera</taxon>
        <taxon>Polyphaga</taxon>
        <taxon>Scarabaeiformia</taxon>
        <taxon>Scarabaeidae</taxon>
        <taxon>Dynastinae</taxon>
        <taxon>Oryctes</taxon>
    </lineage>
</organism>
<dbReference type="Proteomes" id="UP000051574">
    <property type="component" value="Unassembled WGS sequence"/>
</dbReference>
<evidence type="ECO:0000256" key="2">
    <source>
        <dbReference type="ARBA" id="ARBA00022737"/>
    </source>
</evidence>
<dbReference type="OrthoDB" id="4869960at2759"/>
<feature type="compositionally biased region" description="Basic residues" evidence="4">
    <location>
        <begin position="79"/>
        <end position="88"/>
    </location>
</feature>
<dbReference type="GO" id="GO:0005737">
    <property type="term" value="C:cytoplasm"/>
    <property type="evidence" value="ECO:0007669"/>
    <property type="project" value="TreeGrafter"/>
</dbReference>
<dbReference type="PANTHER" id="PTHR15574:SF21">
    <property type="entry name" value="DDB1- AND CUL4-ASSOCIATED FACTOR 8"/>
    <property type="match status" value="1"/>
</dbReference>
<proteinExistence type="predicted"/>
<dbReference type="PROSITE" id="PS50294">
    <property type="entry name" value="WD_REPEATS_REGION"/>
    <property type="match status" value="1"/>
</dbReference>
<reference evidence="5 6" key="1">
    <citation type="submission" date="2015-09" db="EMBL/GenBank/DDBJ databases">
        <title>Draft genome of the scarab beetle Oryctes borbonicus.</title>
        <authorList>
            <person name="Meyer J.M."/>
            <person name="Markov G.V."/>
            <person name="Baskaran P."/>
            <person name="Herrmann M."/>
            <person name="Sommer R.J."/>
            <person name="Roedelsperger C."/>
        </authorList>
    </citation>
    <scope>NUCLEOTIDE SEQUENCE [LARGE SCALE GENOMIC DNA]</scope>
    <source>
        <strain evidence="5">OB123</strain>
        <tissue evidence="5">Whole animal</tissue>
    </source>
</reference>
<name>A0A0T6BDH9_9SCAR</name>
<dbReference type="EMBL" id="LJIG01001595">
    <property type="protein sequence ID" value="KRT85345.1"/>
    <property type="molecule type" value="Genomic_DNA"/>
</dbReference>
<accession>A0A0T6BDH9</accession>
<keyword evidence="6" id="KW-1185">Reference proteome</keyword>
<evidence type="ECO:0000313" key="5">
    <source>
        <dbReference type="EMBL" id="KRT85345.1"/>
    </source>
</evidence>
<feature type="compositionally biased region" description="Low complexity" evidence="4">
    <location>
        <begin position="582"/>
        <end position="592"/>
    </location>
</feature>
<comment type="caution">
    <text evidence="5">The sequence shown here is derived from an EMBL/GenBank/DDBJ whole genome shotgun (WGS) entry which is preliminary data.</text>
</comment>
<dbReference type="InterPro" id="IPR036322">
    <property type="entry name" value="WD40_repeat_dom_sf"/>
</dbReference>
<keyword evidence="2" id="KW-0677">Repeat</keyword>
<evidence type="ECO:0000256" key="3">
    <source>
        <dbReference type="PROSITE-ProRule" id="PRU00221"/>
    </source>
</evidence>
<dbReference type="SUPFAM" id="SSF50978">
    <property type="entry name" value="WD40 repeat-like"/>
    <property type="match status" value="1"/>
</dbReference>
<dbReference type="Pfam" id="PF00400">
    <property type="entry name" value="WD40"/>
    <property type="match status" value="3"/>
</dbReference>
<protein>
    <submittedName>
        <fullName evidence="5">WD40 domain-containing protein</fullName>
    </submittedName>
</protein>
<evidence type="ECO:0000256" key="4">
    <source>
        <dbReference type="SAM" id="MobiDB-lite"/>
    </source>
</evidence>
<dbReference type="InterPro" id="IPR001680">
    <property type="entry name" value="WD40_rpt"/>
</dbReference>
<feature type="region of interest" description="Disordered" evidence="4">
    <location>
        <begin position="580"/>
        <end position="610"/>
    </location>
</feature>
<sequence length="610" mass="68936">MEESNMSENDVNDKGNDDENADCEPVENAKRLKTDSDSTVERSDKSSSKESTGENLYTLSECASTSNSDSGFLGFPKTKNAKNRNYRNKSRDEDENEENDNLPPAETNPTEDRSLQNSSINILDLDSELSDTIDYFENSSVINDSDSKSHDKPAVLNKQKPKHKWFLINEVVNRQLGSSNNLNPDLFYSRCYGSLHCVQRLELMYKLENHKGCVNSLNFSQDGSLLASGSDDLKVVIWDWKCGKSLLSFETKHRSNVFQSKFLPLGGDLHIATCARDGQVRLAQVSPQEGLRSSRKLGSHRGPCHKLAVLKDQPQVVLSAGEDGIIFRHDLRNSKPERITNVRNGDNELALYSISSHPLNSNEFCVGGRDELIRTYDQRKCGSGVPPLKLYTPFKKSAHCLSYHVTCAVYNHNGSEILASYNDEDIYLFDVKGEENTFVHQYMGHRNGATIKGVNFFGPNSEYIVSGSDCGNVFFWDRNTEAVVQWFLADDNGVVNCLEPHPQVPYLCTSGLDWDIKVWVPSYESEPKLADLSDTIYENLSDRMRWAYTPDININSRMFWMVWRHRDRTRRNYTEQLWTDLSSENSRSTSENSESDSDNDSDGPPGCTTS</sequence>
<dbReference type="InterPro" id="IPR015943">
    <property type="entry name" value="WD40/YVTN_repeat-like_dom_sf"/>
</dbReference>
<feature type="region of interest" description="Disordered" evidence="4">
    <location>
        <begin position="1"/>
        <end position="117"/>
    </location>
</feature>